<evidence type="ECO:0000256" key="1">
    <source>
        <dbReference type="SAM" id="MobiDB-lite"/>
    </source>
</evidence>
<dbReference type="GO" id="GO:0047602">
    <property type="term" value="F:acetoacetate decarboxylase activity"/>
    <property type="evidence" value="ECO:0007669"/>
    <property type="project" value="UniProtKB-EC"/>
</dbReference>
<keyword evidence="3" id="KW-1185">Reference proteome</keyword>
<feature type="compositionally biased region" description="Gly residues" evidence="1">
    <location>
        <begin position="258"/>
        <end position="268"/>
    </location>
</feature>
<dbReference type="SUPFAM" id="SSF160104">
    <property type="entry name" value="Acetoacetate decarboxylase-like"/>
    <property type="match status" value="1"/>
</dbReference>
<dbReference type="Gene3D" id="2.40.400.10">
    <property type="entry name" value="Acetoacetate decarboxylase-like"/>
    <property type="match status" value="1"/>
</dbReference>
<accession>A0ABT8Y9L2</accession>
<feature type="region of interest" description="Disordered" evidence="1">
    <location>
        <begin position="251"/>
        <end position="274"/>
    </location>
</feature>
<evidence type="ECO:0000313" key="2">
    <source>
        <dbReference type="EMBL" id="MDO6415014.1"/>
    </source>
</evidence>
<dbReference type="NCBIfam" id="NF002614">
    <property type="entry name" value="PRK02265.1"/>
    <property type="match status" value="1"/>
</dbReference>
<dbReference type="EMBL" id="JAUOTP010000004">
    <property type="protein sequence ID" value="MDO6415014.1"/>
    <property type="molecule type" value="Genomic_DNA"/>
</dbReference>
<name>A0ABT8Y9L2_9SPHN</name>
<dbReference type="RefSeq" id="WP_303542681.1">
    <property type="nucleotide sequence ID" value="NZ_JAUOTP010000004.1"/>
</dbReference>
<protein>
    <submittedName>
        <fullName evidence="2">Acetoacetate decarboxylase</fullName>
        <ecNumber evidence="2">4.1.1.4</ecNumber>
    </submittedName>
</protein>
<dbReference type="Proteomes" id="UP001169764">
    <property type="component" value="Unassembled WGS sequence"/>
</dbReference>
<dbReference type="EC" id="4.1.1.4" evidence="2"/>
<organism evidence="2 3">
    <name type="scientific">Sphingomonas natans</name>
    <dbReference type="NCBI Taxonomy" id="3063330"/>
    <lineage>
        <taxon>Bacteria</taxon>
        <taxon>Pseudomonadati</taxon>
        <taxon>Pseudomonadota</taxon>
        <taxon>Alphaproteobacteria</taxon>
        <taxon>Sphingomonadales</taxon>
        <taxon>Sphingomonadaceae</taxon>
        <taxon>Sphingomonas</taxon>
    </lineage>
</organism>
<dbReference type="Pfam" id="PF06314">
    <property type="entry name" value="ADC"/>
    <property type="match status" value="1"/>
</dbReference>
<comment type="caution">
    <text evidence="2">The sequence shown here is derived from an EMBL/GenBank/DDBJ whole genome shotgun (WGS) entry which is preliminary data.</text>
</comment>
<gene>
    <name evidence="2" type="ORF">Q4F19_11535</name>
</gene>
<dbReference type="InterPro" id="IPR023375">
    <property type="entry name" value="ADC_dom_sf"/>
</dbReference>
<reference evidence="2" key="1">
    <citation type="submission" date="2023-07" db="EMBL/GenBank/DDBJ databases">
        <authorList>
            <person name="Kim M."/>
        </authorList>
    </citation>
    <scope>NUCLEOTIDE SEQUENCE</scope>
    <source>
        <strain evidence="2">BIUV-7</strain>
    </source>
</reference>
<evidence type="ECO:0000313" key="3">
    <source>
        <dbReference type="Proteomes" id="UP001169764"/>
    </source>
</evidence>
<proteinExistence type="predicted"/>
<dbReference type="InterPro" id="IPR010451">
    <property type="entry name" value="Acetoacetate_decarboxylase"/>
</dbReference>
<sequence length="274" mass="29721">MNKQDVLKLSSMPLQSPTYPEGPYKFFERQYMIIYYRTDPAMIRKLLPEPLEPDGDTVSVQWLDLPDGEGFGAYSAALQAIPCTFNGEKCNFLVQMYVDNCPPLAGGREIWGYPMKYGAATLTTASDTLTGVLLYSGQRAATGTMVYKHEVVGDKAELEALLKRTQVTLKLIPDIDGSAAIAQLVGINFADIKVKGAWRGRAQLELIPAVNCPMADLPVLEHKGGLHLVTDMTLPYGRVLHDYLEEAGDKARPAIGDSGQGDLSGGGDPLVAAN</sequence>
<keyword evidence="2" id="KW-0456">Lyase</keyword>